<dbReference type="AlphaFoldDB" id="A0A8J3AU67"/>
<dbReference type="InterPro" id="IPR002882">
    <property type="entry name" value="CofD"/>
</dbReference>
<dbReference type="CDD" id="cd07187">
    <property type="entry name" value="YvcK_like"/>
    <property type="match status" value="1"/>
</dbReference>
<dbReference type="Gene3D" id="3.40.50.10680">
    <property type="entry name" value="CofD-like domains"/>
    <property type="match status" value="1"/>
</dbReference>
<reference evidence="4" key="1">
    <citation type="journal article" date="2019" name="Int. J. Syst. Evol. Microbiol.">
        <title>The Global Catalogue of Microorganisms (GCM) 10K type strain sequencing project: providing services to taxonomists for standard genome sequencing and annotation.</title>
        <authorList>
            <consortium name="The Broad Institute Genomics Platform"/>
            <consortium name="The Broad Institute Genome Sequencing Center for Infectious Disease"/>
            <person name="Wu L."/>
            <person name="Ma J."/>
        </authorList>
    </citation>
    <scope>NUCLEOTIDE SEQUENCE [LARGE SCALE GENOMIC DNA]</scope>
    <source>
        <strain evidence="4">CGMCC 1.14993</strain>
    </source>
</reference>
<evidence type="ECO:0000256" key="2">
    <source>
        <dbReference type="HAMAP-Rule" id="MF_00973"/>
    </source>
</evidence>
<dbReference type="SUPFAM" id="SSF142338">
    <property type="entry name" value="CofD-like"/>
    <property type="match status" value="1"/>
</dbReference>
<dbReference type="PANTHER" id="PTHR30135">
    <property type="entry name" value="UNCHARACTERIZED PROTEIN YVCK-RELATED"/>
    <property type="match status" value="1"/>
</dbReference>
<evidence type="ECO:0000313" key="4">
    <source>
        <dbReference type="Proteomes" id="UP000626244"/>
    </source>
</evidence>
<gene>
    <name evidence="3" type="primary">mgfK</name>
    <name evidence="3" type="ORF">GCM10007380_31790</name>
</gene>
<dbReference type="GO" id="GO:0005737">
    <property type="term" value="C:cytoplasm"/>
    <property type="evidence" value="ECO:0007669"/>
    <property type="project" value="UniProtKB-SubCell"/>
</dbReference>
<dbReference type="PANTHER" id="PTHR30135:SF3">
    <property type="entry name" value="GLUCONEOGENESIS FACTOR-RELATED"/>
    <property type="match status" value="1"/>
</dbReference>
<keyword evidence="1 2" id="KW-0963">Cytoplasm</keyword>
<dbReference type="EMBL" id="BMHB01000002">
    <property type="protein sequence ID" value="GGI16203.1"/>
    <property type="molecule type" value="Genomic_DNA"/>
</dbReference>
<dbReference type="GO" id="GO:0043743">
    <property type="term" value="F:LPPG:FO 2-phospho-L-lactate transferase activity"/>
    <property type="evidence" value="ECO:0007669"/>
    <property type="project" value="InterPro"/>
</dbReference>
<dbReference type="RefSeq" id="WP_088000802.1">
    <property type="nucleotide sequence ID" value="NZ_BMHB01000002.1"/>
</dbReference>
<organism evidence="3 4">
    <name type="scientific">Gottfriedia solisilvae</name>
    <dbReference type="NCBI Taxonomy" id="1516104"/>
    <lineage>
        <taxon>Bacteria</taxon>
        <taxon>Bacillati</taxon>
        <taxon>Bacillota</taxon>
        <taxon>Bacilli</taxon>
        <taxon>Bacillales</taxon>
        <taxon>Bacillaceae</taxon>
        <taxon>Gottfriedia</taxon>
    </lineage>
</organism>
<accession>A0A8J3AU67</accession>
<dbReference type="Pfam" id="PF01933">
    <property type="entry name" value="CofD"/>
    <property type="match status" value="1"/>
</dbReference>
<proteinExistence type="inferred from homology"/>
<evidence type="ECO:0000256" key="1">
    <source>
        <dbReference type="ARBA" id="ARBA00022490"/>
    </source>
</evidence>
<dbReference type="Proteomes" id="UP000626244">
    <property type="component" value="Unassembled WGS sequence"/>
</dbReference>
<comment type="subcellular location">
    <subcellularLocation>
        <location evidence="2">Cytoplasm</location>
    </subcellularLocation>
</comment>
<protein>
    <recommendedName>
        <fullName evidence="2">Gluconeogenesis factor</fullName>
    </recommendedName>
</protein>
<comment type="function">
    <text evidence="2">Required for morphogenesis under gluconeogenic growth conditions.</text>
</comment>
<comment type="caution">
    <text evidence="3">The sequence shown here is derived from an EMBL/GenBank/DDBJ whole genome shotgun (WGS) entry which is preliminary data.</text>
</comment>
<dbReference type="OrthoDB" id="9783842at2"/>
<evidence type="ECO:0000313" key="3">
    <source>
        <dbReference type="EMBL" id="GGI16203.1"/>
    </source>
</evidence>
<sequence length="328" mass="35772">MPSEQSKIVIIGGGTGLSVLVRGLKKHPVDITAIVTVADDGGSSGRLRDELKIPPPGDVRNVLAALSDVEPMLEELFQHRFTTTGDLSGHSLGNLMLSAMTDITGDFYRAIIEMRKVLNVRGKVIPAANQSVVLKAELEDGTIVSGESKIPYSGKKIEKVFLSPSNVEPINEAIVEIEKADLIVIGPGSLYTSILPNLLVTDIGKAVISAKAKKVYVCNVMTQAGETLHYSASDHVKALNQHMDSSFIDTIIVNEGKIPTNILKRYNEELSQQVLFDLDQLNELNLEVVTKPIIKYDNNVIRHDTVKLAEILCDLIPTKVKVKKGKMK</sequence>
<dbReference type="HAMAP" id="MF_00973">
    <property type="entry name" value="Gluconeogen_factor"/>
    <property type="match status" value="1"/>
</dbReference>
<dbReference type="NCBIfam" id="TIGR01826">
    <property type="entry name" value="CofD_related"/>
    <property type="match status" value="1"/>
</dbReference>
<dbReference type="GO" id="GO:0008360">
    <property type="term" value="P:regulation of cell shape"/>
    <property type="evidence" value="ECO:0007669"/>
    <property type="project" value="UniProtKB-UniRule"/>
</dbReference>
<name>A0A8J3AU67_9BACI</name>
<keyword evidence="4" id="KW-1185">Reference proteome</keyword>
<comment type="similarity">
    <text evidence="2">Belongs to the gluconeogenesis factor family.</text>
</comment>
<dbReference type="InterPro" id="IPR010119">
    <property type="entry name" value="Gluconeogen_factor"/>
</dbReference>
<dbReference type="InterPro" id="IPR038136">
    <property type="entry name" value="CofD-like_dom_sf"/>
</dbReference>